<dbReference type="Proteomes" id="UP000299580">
    <property type="component" value="Chromosome"/>
</dbReference>
<keyword evidence="2" id="KW-1185">Reference proteome</keyword>
<dbReference type="AlphaFoldDB" id="A0A4V1F9U7"/>
<name>A0A4V1F9U7_9GAMM</name>
<dbReference type="OrthoDB" id="6437047at2"/>
<protein>
    <submittedName>
        <fullName evidence="1">Uncharacterized protein</fullName>
    </submittedName>
</protein>
<evidence type="ECO:0000313" key="1">
    <source>
        <dbReference type="EMBL" id="QCR08813.1"/>
    </source>
</evidence>
<accession>A0A4V1F9U7</accession>
<sequence>MNNDSAVKGQGANFTPTSHFWTKIRVFPNKGMAQLADAKQGKRNLPYRPFPLFTNAVDNEG</sequence>
<proteinExistence type="predicted"/>
<gene>
    <name evidence="1" type="ORF">EH207_09870</name>
</gene>
<dbReference type="EMBL" id="CP034035">
    <property type="protein sequence ID" value="QCR08813.1"/>
    <property type="molecule type" value="Genomic_DNA"/>
</dbReference>
<dbReference type="RefSeq" id="WP_137713846.1">
    <property type="nucleotide sequence ID" value="NZ_CP034035.1"/>
</dbReference>
<dbReference type="KEGG" id="brb:EH207_09870"/>
<organism evidence="1 2">
    <name type="scientific">Brenneria rubrifaciens</name>
    <dbReference type="NCBI Taxonomy" id="55213"/>
    <lineage>
        <taxon>Bacteria</taxon>
        <taxon>Pseudomonadati</taxon>
        <taxon>Pseudomonadota</taxon>
        <taxon>Gammaproteobacteria</taxon>
        <taxon>Enterobacterales</taxon>
        <taxon>Pectobacteriaceae</taxon>
        <taxon>Brenneria</taxon>
    </lineage>
</organism>
<reference evidence="1 2" key="1">
    <citation type="submission" date="2018-11" db="EMBL/GenBank/DDBJ databases">
        <title>Genome sequences of Brenneria nigrifluens and Brenneria rubrifaciens.</title>
        <authorList>
            <person name="Poret-Peterson A.T."/>
            <person name="McClean A.E."/>
            <person name="Kluepfel D.A."/>
        </authorList>
    </citation>
    <scope>NUCLEOTIDE SEQUENCE [LARGE SCALE GENOMIC DNA]</scope>
    <source>
        <strain evidence="1 2">6D370</strain>
    </source>
</reference>
<evidence type="ECO:0000313" key="2">
    <source>
        <dbReference type="Proteomes" id="UP000299580"/>
    </source>
</evidence>